<reference evidence="4" key="1">
    <citation type="submission" date="2024-06" db="EMBL/GenBank/DDBJ databases">
        <title>Multi-omics analyses provide insights into the biosynthesis of the anticancer antibiotic pleurotin in Hohenbuehelia grisea.</title>
        <authorList>
            <person name="Weaver J.A."/>
            <person name="Alberti F."/>
        </authorList>
    </citation>
    <scope>NUCLEOTIDE SEQUENCE [LARGE SCALE GENOMIC DNA]</scope>
    <source>
        <strain evidence="4">T-177</strain>
    </source>
</reference>
<dbReference type="InterPro" id="IPR045338">
    <property type="entry name" value="DUF6535"/>
</dbReference>
<dbReference type="EMBL" id="JASNQZ010000006">
    <property type="protein sequence ID" value="KAL0956669.1"/>
    <property type="molecule type" value="Genomic_DNA"/>
</dbReference>
<feature type="transmembrane region" description="Helical" evidence="1">
    <location>
        <begin position="272"/>
        <end position="293"/>
    </location>
</feature>
<dbReference type="Proteomes" id="UP001556367">
    <property type="component" value="Unassembled WGS sequence"/>
</dbReference>
<protein>
    <recommendedName>
        <fullName evidence="2">DUF6535 domain-containing protein</fullName>
    </recommendedName>
</protein>
<feature type="transmembrane region" description="Helical" evidence="1">
    <location>
        <begin position="237"/>
        <end position="266"/>
    </location>
</feature>
<accession>A0ABR3JLK7</accession>
<comment type="caution">
    <text evidence="3">The sequence shown here is derived from an EMBL/GenBank/DDBJ whole genome shotgun (WGS) entry which is preliminary data.</text>
</comment>
<evidence type="ECO:0000313" key="4">
    <source>
        <dbReference type="Proteomes" id="UP001556367"/>
    </source>
</evidence>
<evidence type="ECO:0000256" key="1">
    <source>
        <dbReference type="SAM" id="Phobius"/>
    </source>
</evidence>
<evidence type="ECO:0000259" key="2">
    <source>
        <dbReference type="Pfam" id="PF20153"/>
    </source>
</evidence>
<keyword evidence="4" id="KW-1185">Reference proteome</keyword>
<organism evidence="3 4">
    <name type="scientific">Hohenbuehelia grisea</name>
    <dbReference type="NCBI Taxonomy" id="104357"/>
    <lineage>
        <taxon>Eukaryota</taxon>
        <taxon>Fungi</taxon>
        <taxon>Dikarya</taxon>
        <taxon>Basidiomycota</taxon>
        <taxon>Agaricomycotina</taxon>
        <taxon>Agaricomycetes</taxon>
        <taxon>Agaricomycetidae</taxon>
        <taxon>Agaricales</taxon>
        <taxon>Pleurotineae</taxon>
        <taxon>Pleurotaceae</taxon>
        <taxon>Hohenbuehelia</taxon>
    </lineage>
</organism>
<feature type="domain" description="DUF6535" evidence="2">
    <location>
        <begin position="90"/>
        <end position="267"/>
    </location>
</feature>
<name>A0ABR3JLK7_9AGAR</name>
<keyword evidence="1" id="KW-0472">Membrane</keyword>
<gene>
    <name evidence="3" type="ORF">HGRIS_002800</name>
</gene>
<proteinExistence type="predicted"/>
<keyword evidence="1" id="KW-0812">Transmembrane</keyword>
<sequence>MAAARDLDNICLPAHEALSSECGLVEVRTLSRTRRALEALKSPSRHHAMLLNPSSSDSQASLQTSRGICADIEHTEKKNKIYPEAPNTVWHVYLSEASRADSAMLDEWNRSIDVLLVFTGLFSAVVTTFVVEAYKDLINDPIDTTNTLLARLELLLQRHNGTGISFTMPSTNPAAPPSIRAYWVNALWFASLSCSLSTGFISMLAKHWLQYLTPLDLGSAHERVRHRQQRLMRLKAWFIPNIVDALPICLHFALFLFFAGLIALLWPISFGISMSIAVLVVVIFGFYILSIILSTHYSDCPYRHPLSGYLRLGTSSKTCAKNYSFPSLEQANIHLSSDVEKDGCPPWPWRTASRSFSGDELDASALSWLFTESPDQNTRSSALIAIADLPRNFSAFEVLRRAGALELAELRFAACFRHESISNEWHVVDAASAAQYCRVWLSLARGTAACWPASLMEPVWLLACGSPQPQSPQSPDACAMAHCVLARARSHLPSSSDQVQSLVGCLDGHLSGKLQPKLSRTSQLWLLDTLIECSPRIGTQQGPYIRNRVLQAGDAVVPPIPTLLGVLRLAQESQPIDPEICNASSLALYTWSCGPVDDVYYKAEENREKDFLTLVLRAFSAIIGPENPSRIDDLSLDYIARFTANLVSSENRSHAPEIDTLLRICITEMFASGRYARHLVPDSVLSELLRVLCTSSDIPKSQQAACITSSIRILRQTSDPGVLEWSLRFLEHMLTDCSLLMMQSFVGSNGIDVVLRFAKGMGDTAHGVEDTLQQVAVRVLLAFVRSSSAWRESYASGEARAGIANARIEMILRIDFLAFVVQTWISPYESVQSGTNLVYV</sequence>
<keyword evidence="1" id="KW-1133">Transmembrane helix</keyword>
<feature type="transmembrane region" description="Helical" evidence="1">
    <location>
        <begin position="186"/>
        <end position="205"/>
    </location>
</feature>
<evidence type="ECO:0000313" key="3">
    <source>
        <dbReference type="EMBL" id="KAL0956669.1"/>
    </source>
</evidence>
<dbReference type="Pfam" id="PF20153">
    <property type="entry name" value="DUF6535"/>
    <property type="match status" value="1"/>
</dbReference>